<feature type="domain" description="ENTH" evidence="8">
    <location>
        <begin position="7"/>
        <end position="136"/>
    </location>
</feature>
<dbReference type="FunFam" id="1.25.40.90:FF:000012">
    <property type="entry name" value="Huntingtin interacting protein 1-related"/>
    <property type="match status" value="1"/>
</dbReference>
<dbReference type="GO" id="GO:0032051">
    <property type="term" value="F:clathrin light chain binding"/>
    <property type="evidence" value="ECO:0007669"/>
    <property type="project" value="TreeGrafter"/>
</dbReference>
<reference evidence="10" key="1">
    <citation type="submission" date="2007-07" db="EMBL/GenBank/DDBJ databases">
        <title>PCAP assembly of the Caenorhabditis remanei genome.</title>
        <authorList>
            <consortium name="The Caenorhabditis remanei Sequencing Consortium"/>
            <person name="Wilson R.K."/>
        </authorList>
    </citation>
    <scope>NUCLEOTIDE SEQUENCE [LARGE SCALE GENOMIC DNA]</scope>
    <source>
        <strain evidence="10">PB4641</strain>
    </source>
</reference>
<dbReference type="EMBL" id="DS268565">
    <property type="protein sequence ID" value="EFO90305.1"/>
    <property type="molecule type" value="Genomic_DNA"/>
</dbReference>
<protein>
    <submittedName>
        <fullName evidence="10">CRE-HIPR-1 protein</fullName>
    </submittedName>
</protein>
<evidence type="ECO:0000313" key="10">
    <source>
        <dbReference type="EMBL" id="EFO90305.1"/>
    </source>
</evidence>
<accession>E3N9G7</accession>
<dbReference type="PANTHER" id="PTHR10407:SF15">
    <property type="entry name" value="HUNTINGTIN INTERACTING PROTEIN 1"/>
    <property type="match status" value="1"/>
</dbReference>
<keyword evidence="5 7" id="KW-0175">Coiled coil</keyword>
<dbReference type="STRING" id="31234.E3N9G7"/>
<dbReference type="Pfam" id="PF07651">
    <property type="entry name" value="ANTH"/>
    <property type="match status" value="1"/>
</dbReference>
<feature type="coiled-coil region" evidence="7">
    <location>
        <begin position="1002"/>
        <end position="1038"/>
    </location>
</feature>
<dbReference type="OMA" id="VCQLFQY"/>
<dbReference type="OrthoDB" id="8178130at2759"/>
<organism evidence="11">
    <name type="scientific">Caenorhabditis remanei</name>
    <name type="common">Caenorhabditis vulgaris</name>
    <dbReference type="NCBI Taxonomy" id="31234"/>
    <lineage>
        <taxon>Eukaryota</taxon>
        <taxon>Metazoa</taxon>
        <taxon>Ecdysozoa</taxon>
        <taxon>Nematoda</taxon>
        <taxon>Chromadorea</taxon>
        <taxon>Rhabditida</taxon>
        <taxon>Rhabditina</taxon>
        <taxon>Rhabditomorpha</taxon>
        <taxon>Rhabditoidea</taxon>
        <taxon>Rhabditidae</taxon>
        <taxon>Peloderinae</taxon>
        <taxon>Caenorhabditis</taxon>
    </lineage>
</organism>
<dbReference type="InterPro" id="IPR013809">
    <property type="entry name" value="ENTH"/>
</dbReference>
<dbReference type="SMART" id="SM00273">
    <property type="entry name" value="ENTH"/>
    <property type="match status" value="1"/>
</dbReference>
<dbReference type="InterPro" id="IPR030224">
    <property type="entry name" value="Sla2_fam"/>
</dbReference>
<evidence type="ECO:0000256" key="2">
    <source>
        <dbReference type="ARBA" id="ARBA00010135"/>
    </source>
</evidence>
<evidence type="ECO:0000259" key="9">
    <source>
        <dbReference type="PROSITE" id="PS50945"/>
    </source>
</evidence>
<evidence type="ECO:0000256" key="5">
    <source>
        <dbReference type="ARBA" id="ARBA00023054"/>
    </source>
</evidence>
<name>E3N9G7_CAERE</name>
<dbReference type="InterPro" id="IPR002558">
    <property type="entry name" value="ILWEQ_dom"/>
</dbReference>
<dbReference type="GO" id="GO:0030136">
    <property type="term" value="C:clathrin-coated vesicle"/>
    <property type="evidence" value="ECO:0007669"/>
    <property type="project" value="TreeGrafter"/>
</dbReference>
<dbReference type="eggNOG" id="KOG0980">
    <property type="taxonomic scope" value="Eukaryota"/>
</dbReference>
<dbReference type="SMART" id="SM00307">
    <property type="entry name" value="ILWEQ"/>
    <property type="match status" value="1"/>
</dbReference>
<dbReference type="InterPro" id="IPR011417">
    <property type="entry name" value="ANTH_dom"/>
</dbReference>
<gene>
    <name evidence="10" type="primary">Cre-hipr-1</name>
    <name evidence="10" type="ORF">CRE_23096</name>
</gene>
<evidence type="ECO:0000256" key="7">
    <source>
        <dbReference type="SAM" id="Coils"/>
    </source>
</evidence>
<comment type="similarity">
    <text evidence="2">Belongs to the SLA2 family.</text>
</comment>
<comment type="subcellular location">
    <subcellularLocation>
        <location evidence="1">Cytoplasm</location>
    </subcellularLocation>
</comment>
<feature type="coiled-coil region" evidence="7">
    <location>
        <begin position="342"/>
        <end position="426"/>
    </location>
</feature>
<evidence type="ECO:0000313" key="11">
    <source>
        <dbReference type="Proteomes" id="UP000008281"/>
    </source>
</evidence>
<dbReference type="SUPFAM" id="SSF48464">
    <property type="entry name" value="ENTH/VHS domain"/>
    <property type="match status" value="1"/>
</dbReference>
<dbReference type="GO" id="GO:0048268">
    <property type="term" value="P:clathrin coat assembly"/>
    <property type="evidence" value="ECO:0007669"/>
    <property type="project" value="TreeGrafter"/>
</dbReference>
<dbReference type="Pfam" id="PF01608">
    <property type="entry name" value="I_LWEQ"/>
    <property type="match status" value="1"/>
</dbReference>
<dbReference type="Gene3D" id="1.25.40.90">
    <property type="match status" value="1"/>
</dbReference>
<feature type="coiled-coil region" evidence="7">
    <location>
        <begin position="811"/>
        <end position="838"/>
    </location>
</feature>
<evidence type="ECO:0000259" key="8">
    <source>
        <dbReference type="PROSITE" id="PS50942"/>
    </source>
</evidence>
<dbReference type="FunCoup" id="E3N9G7">
    <property type="interactions" value="1822"/>
</dbReference>
<dbReference type="InterPro" id="IPR008942">
    <property type="entry name" value="ENTH_VHS"/>
</dbReference>
<dbReference type="GO" id="GO:0080025">
    <property type="term" value="F:phosphatidylinositol-3,5-bisphosphate binding"/>
    <property type="evidence" value="ECO:0007669"/>
    <property type="project" value="TreeGrafter"/>
</dbReference>
<keyword evidence="3" id="KW-0963">Cytoplasm</keyword>
<keyword evidence="11" id="KW-1185">Reference proteome</keyword>
<evidence type="ECO:0000256" key="4">
    <source>
        <dbReference type="ARBA" id="ARBA00022583"/>
    </source>
</evidence>
<dbReference type="PROSITE" id="PS50945">
    <property type="entry name" value="I_LWEQ"/>
    <property type="match status" value="1"/>
</dbReference>
<dbReference type="InterPro" id="IPR035964">
    <property type="entry name" value="I/LWEQ_dom_sf"/>
</dbReference>
<dbReference type="FunFam" id="1.20.5.1700:FF:000002">
    <property type="entry name" value="Huntingtin interacting protein 1"/>
    <property type="match status" value="1"/>
</dbReference>
<dbReference type="GO" id="GO:0006897">
    <property type="term" value="P:endocytosis"/>
    <property type="evidence" value="ECO:0007669"/>
    <property type="project" value="UniProtKB-KW"/>
</dbReference>
<dbReference type="GO" id="GO:0030864">
    <property type="term" value="C:cortical actin cytoskeleton"/>
    <property type="evidence" value="ECO:0007669"/>
    <property type="project" value="TreeGrafter"/>
</dbReference>
<dbReference type="Gene3D" id="1.20.5.1700">
    <property type="match status" value="2"/>
</dbReference>
<dbReference type="AlphaFoldDB" id="E3N9G7"/>
<feature type="domain" description="I/LWEQ" evidence="9">
    <location>
        <begin position="802"/>
        <end position="1043"/>
    </location>
</feature>
<keyword evidence="6" id="KW-0009">Actin-binding</keyword>
<dbReference type="GO" id="GO:0035615">
    <property type="term" value="F:clathrin adaptor activity"/>
    <property type="evidence" value="ECO:0007669"/>
    <property type="project" value="TreeGrafter"/>
</dbReference>
<dbReference type="CDD" id="cd17006">
    <property type="entry name" value="ANTH_N_HIP1_like"/>
    <property type="match status" value="1"/>
</dbReference>
<dbReference type="PROSITE" id="PS50942">
    <property type="entry name" value="ENTH"/>
    <property type="match status" value="1"/>
</dbReference>
<keyword evidence="4" id="KW-0254">Endocytosis</keyword>
<evidence type="ECO:0000256" key="6">
    <source>
        <dbReference type="ARBA" id="ARBA00023203"/>
    </source>
</evidence>
<dbReference type="SUPFAM" id="SSF109885">
    <property type="entry name" value="I/LWEQ domain"/>
    <property type="match status" value="1"/>
</dbReference>
<dbReference type="GO" id="GO:0051015">
    <property type="term" value="F:actin filament binding"/>
    <property type="evidence" value="ECO:0007669"/>
    <property type="project" value="TreeGrafter"/>
</dbReference>
<proteinExistence type="inferred from homology"/>
<evidence type="ECO:0000256" key="1">
    <source>
        <dbReference type="ARBA" id="ARBA00004496"/>
    </source>
</evidence>
<dbReference type="HOGENOM" id="CLU_006034_0_0_1"/>
<dbReference type="GO" id="GO:0007015">
    <property type="term" value="P:actin filament organization"/>
    <property type="evidence" value="ECO:0007669"/>
    <property type="project" value="TreeGrafter"/>
</dbReference>
<dbReference type="FunFam" id="1.20.1410.10:FF:000006">
    <property type="entry name" value="Huntingtin interacting protein"/>
    <property type="match status" value="1"/>
</dbReference>
<dbReference type="Proteomes" id="UP000008281">
    <property type="component" value="Unassembled WGS sequence"/>
</dbReference>
<dbReference type="InParanoid" id="E3N9G7"/>
<dbReference type="Gene3D" id="1.20.1410.10">
    <property type="entry name" value="I/LWEQ domain"/>
    <property type="match status" value="1"/>
</dbReference>
<feature type="coiled-coil region" evidence="7">
    <location>
        <begin position="541"/>
        <end position="610"/>
    </location>
</feature>
<sequence length="1061" mass="119502">MDHRAQLREAFVRGQLEAVQKAITKNEVPLKPKHARTIIVGTHKEKSSGIFWHTVGRIQLEKHPVLTWKFCHLVHKMLRDGYRKVPEETYRFVGRFTQLSQFWKHLNTSGYGPCIESYCKLLHDRVQFHNKYPVVPGKLDLNDSQLKTLEGDLDNMFEMTIDMLDQMDALLVLQDRVYEMMNSLRWNSLIPQGQCMLSPLIIVILDTSKFYDYLVKMIFKLHSQVPPDALEGHRARFRTIFERTKKFYEESSNLQYFKYLVSIPTLPSHAPNFLQQSDLESYRTPHAYLHSEGSEDGTSLNGHDGELLNLAEEEPQQASPSSQPDPREEQIVMLSRAVEDEKFARERLIQEARSRIEQYENRLLQMQGEFDHARREADENREEAQRLKDELALRDASRTQSDDARVKEAELKAAAAEERFNKMKGVYEKFRSEHVMALTKLGDLQKKLDASEKTAFDKDEEITALNRKVEEAQRETGRAISKAEGDAGAVDEMRTQLAKADIEVEELKRPGLRAGPWKFSSRTDELALRDASRTQSDDARVKEAELKAAAAEERFNKMKGVYEKFRREHVMALTKLGDLQKKLDASEKPAFDKDEEIPALNRKVEEAQRETGRAISKAEGDAGAVDVLREQEAKSKIETIDHLRESHANQLVQSSADEANKILLAEQEVARESGVGITKMFEHCEEELQNATSITYPPHLAQSAMSNLVTVLSNERLDEPLAARDNVFAGHLLSTTLSSAASAAYTASIESYEGVNDQCKKVLAAAKVAFSDDSSLSRADKMKVLREDLKELNHLIVSLPLATDIDKEVVGSELEQEMRRMDEAIRRAVQEIEAIQRRARESSDGIRLEVNESILANCQALMSVIMQLVAASRELQMEIVAAGKQGGSPAEFYKRNHQWTEGLLSAAKAVGVAARVLVESADGVVTGKGKFEHLIVAAQEIAASTAQLFVSSRVKADKDSKKLEALSIASKAVNQNTAQVVAAVKTGQTTLNDGDSLDFSYLSLHAAKKEEMESQVRMLELEQSLNQERAKLAALRKQHYHMAQLVANKVSGSAPFSSFQR</sequence>
<evidence type="ECO:0000256" key="3">
    <source>
        <dbReference type="ARBA" id="ARBA00022490"/>
    </source>
</evidence>
<dbReference type="GO" id="GO:0043325">
    <property type="term" value="F:phosphatidylinositol-3,4-bisphosphate binding"/>
    <property type="evidence" value="ECO:0007669"/>
    <property type="project" value="TreeGrafter"/>
</dbReference>
<dbReference type="PANTHER" id="PTHR10407">
    <property type="entry name" value="HUNTINGTIN INTERACTING PROTEIN 1"/>
    <property type="match status" value="1"/>
</dbReference>